<sequence>MNSSDEGDRVVQNLLDNVWTTLNRPGLAVFAIGGDVQKPDPAPETTSSLTIRWDRDDQGQCRKLLLPVGDDTSSKESFDMILEDCQPATFGVGSKEVLDEEYRKAGKLDDTAFSTSFNPYEHGIMDTINQVLAQGAHRAGLGVRAEMYKLNVYSGPSGKFKAHVDTPRSDRQMGSLVVCLPVAHKGGQLVVRHRGNQVKFDWGPKSGDTIQWGAFFSDCEHEVLQVTEGHRMTLTYNLFWTSYGPASMANNLKALDQESLHFYSALQKLFDCEHFLSDGGLVGFTCAHAYPHTSHSSMDDLHHMLKGIDMVVYQALKRLLGSACVTAVLDDSEYNQATHEWRMDCSDDEEGDYDCVSDSLQPVLMSEDYDEEQTPDPGTIADFGSGPAFPRRGVTWLNHGPNHRTATELAVAFITYGNQPGIDAYYSSAVIMAKANGFKKQ</sequence>
<keyword evidence="1" id="KW-0560">Oxidoreductase</keyword>
<dbReference type="PROSITE" id="PS51471">
    <property type="entry name" value="FE2OG_OXY"/>
    <property type="match status" value="1"/>
</dbReference>
<keyword evidence="1" id="KW-0479">Metal-binding</keyword>
<dbReference type="GeneID" id="9663824"/>
<evidence type="ECO:0000313" key="4">
    <source>
        <dbReference type="Proteomes" id="UP000005206"/>
    </source>
</evidence>
<dbReference type="eggNOG" id="ENOG502S0B1">
    <property type="taxonomic scope" value="Eukaryota"/>
</dbReference>
<accession>C7YJD1</accession>
<dbReference type="Proteomes" id="UP000005206">
    <property type="component" value="Chromosome 1"/>
</dbReference>
<dbReference type="AlphaFoldDB" id="C7YJD1"/>
<dbReference type="InterPro" id="IPR044862">
    <property type="entry name" value="Pro_4_hyd_alph_FE2OG_OXY"/>
</dbReference>
<dbReference type="RefSeq" id="XP_003054668.1">
    <property type="nucleotide sequence ID" value="XM_003054622.1"/>
</dbReference>
<dbReference type="PANTHER" id="PTHR33099">
    <property type="entry name" value="FE2OG DIOXYGENASE DOMAIN-CONTAINING PROTEIN"/>
    <property type="match status" value="1"/>
</dbReference>
<dbReference type="InParanoid" id="C7YJD1"/>
<feature type="domain" description="Fe2OG dioxygenase" evidence="2">
    <location>
        <begin position="144"/>
        <end position="242"/>
    </location>
</feature>
<protein>
    <recommendedName>
        <fullName evidence="2">Fe2OG dioxygenase domain-containing protein</fullName>
    </recommendedName>
</protein>
<dbReference type="InterPro" id="IPR005123">
    <property type="entry name" value="Oxoglu/Fe-dep_dioxygenase_dom"/>
</dbReference>
<dbReference type="PANTHER" id="PTHR33099:SF7">
    <property type="entry name" value="MYND-TYPE DOMAIN-CONTAINING PROTEIN"/>
    <property type="match status" value="1"/>
</dbReference>
<evidence type="ECO:0000256" key="1">
    <source>
        <dbReference type="RuleBase" id="RU003682"/>
    </source>
</evidence>
<evidence type="ECO:0000313" key="3">
    <source>
        <dbReference type="EMBL" id="EEU48955.1"/>
    </source>
</evidence>
<dbReference type="Pfam" id="PF13640">
    <property type="entry name" value="2OG-FeII_Oxy_3"/>
    <property type="match status" value="1"/>
</dbReference>
<dbReference type="OMA" id="CTHAYPH"/>
<evidence type="ECO:0000259" key="2">
    <source>
        <dbReference type="PROSITE" id="PS51471"/>
    </source>
</evidence>
<organism evidence="3 4">
    <name type="scientific">Fusarium vanettenii (strain ATCC MYA-4622 / CBS 123669 / FGSC 9596 / NRRL 45880 / 77-13-4)</name>
    <name type="common">Fusarium solani subsp. pisi</name>
    <dbReference type="NCBI Taxonomy" id="660122"/>
    <lineage>
        <taxon>Eukaryota</taxon>
        <taxon>Fungi</taxon>
        <taxon>Dikarya</taxon>
        <taxon>Ascomycota</taxon>
        <taxon>Pezizomycotina</taxon>
        <taxon>Sordariomycetes</taxon>
        <taxon>Hypocreomycetidae</taxon>
        <taxon>Hypocreales</taxon>
        <taxon>Nectriaceae</taxon>
        <taxon>Fusarium</taxon>
        <taxon>Fusarium solani species complex</taxon>
        <taxon>Fusarium vanettenii</taxon>
    </lineage>
</organism>
<dbReference type="GO" id="GO:0016491">
    <property type="term" value="F:oxidoreductase activity"/>
    <property type="evidence" value="ECO:0007669"/>
    <property type="project" value="UniProtKB-KW"/>
</dbReference>
<dbReference type="VEuPathDB" id="FungiDB:NECHADRAFT_75636"/>
<dbReference type="HOGENOM" id="CLU_019613_1_1_1"/>
<reference evidence="3 4" key="1">
    <citation type="journal article" date="2009" name="PLoS Genet.">
        <title>The genome of Nectria haematococca: contribution of supernumerary chromosomes to gene expansion.</title>
        <authorList>
            <person name="Coleman J.J."/>
            <person name="Rounsley S.D."/>
            <person name="Rodriguez-Carres M."/>
            <person name="Kuo A."/>
            <person name="Wasmann C.C."/>
            <person name="Grimwood J."/>
            <person name="Schmutz J."/>
            <person name="Taga M."/>
            <person name="White G.J."/>
            <person name="Zhou S."/>
            <person name="Schwartz D.C."/>
            <person name="Freitag M."/>
            <person name="Ma L.J."/>
            <person name="Danchin E.G."/>
            <person name="Henrissat B."/>
            <person name="Coutinho P.M."/>
            <person name="Nelson D.R."/>
            <person name="Straney D."/>
            <person name="Napoli C.A."/>
            <person name="Barker B.M."/>
            <person name="Gribskov M."/>
            <person name="Rep M."/>
            <person name="Kroken S."/>
            <person name="Molnar I."/>
            <person name="Rensing C."/>
            <person name="Kennell J.C."/>
            <person name="Zamora J."/>
            <person name="Farman M.L."/>
            <person name="Selker E.U."/>
            <person name="Salamov A."/>
            <person name="Shapiro H."/>
            <person name="Pangilinan J."/>
            <person name="Lindquist E."/>
            <person name="Lamers C."/>
            <person name="Grigoriev I.V."/>
            <person name="Geiser D.M."/>
            <person name="Covert S.F."/>
            <person name="Temporini E."/>
            <person name="Vanetten H.D."/>
        </authorList>
    </citation>
    <scope>NUCLEOTIDE SEQUENCE [LARGE SCALE GENOMIC DNA]</scope>
    <source>
        <strain evidence="4">ATCC MYA-4622 / CBS 123669 / FGSC 9596 / NRRL 45880 / 77-13-4</strain>
    </source>
</reference>
<keyword evidence="1" id="KW-0408">Iron</keyword>
<gene>
    <name evidence="3" type="ORF">NECHADRAFT_75636</name>
</gene>
<dbReference type="Gene3D" id="2.60.120.620">
    <property type="entry name" value="q2cbj1_9rhob like domain"/>
    <property type="match status" value="1"/>
</dbReference>
<keyword evidence="4" id="KW-1185">Reference proteome</keyword>
<dbReference type="OrthoDB" id="27483at2759"/>
<name>C7YJD1_FUSV7</name>
<dbReference type="GO" id="GO:0046872">
    <property type="term" value="F:metal ion binding"/>
    <property type="evidence" value="ECO:0007669"/>
    <property type="project" value="UniProtKB-KW"/>
</dbReference>
<dbReference type="EMBL" id="GG698896">
    <property type="protein sequence ID" value="EEU48955.1"/>
    <property type="molecule type" value="Genomic_DNA"/>
</dbReference>
<comment type="similarity">
    <text evidence="1">Belongs to the iron/ascorbate-dependent oxidoreductase family.</text>
</comment>
<dbReference type="KEGG" id="nhe:NECHADRAFT_75636"/>
<proteinExistence type="inferred from homology"/>